<accession>A0A2G6E4R5</accession>
<name>A0A2G6E4R5_9BACT</name>
<keyword evidence="1" id="KW-0808">Transferase</keyword>
<gene>
    <name evidence="2" type="primary">citF</name>
    <name evidence="2" type="ORF">CSB45_09105</name>
</gene>
<reference evidence="2 3" key="1">
    <citation type="submission" date="2017-10" db="EMBL/GenBank/DDBJ databases">
        <title>Novel microbial diversity and functional potential in the marine mammal oral microbiome.</title>
        <authorList>
            <person name="Dudek N.K."/>
            <person name="Sun C.L."/>
            <person name="Burstein D."/>
            <person name="Kantor R.S."/>
            <person name="Aliaga Goltsman D.S."/>
            <person name="Bik E.M."/>
            <person name="Thomas B.C."/>
            <person name="Banfield J.F."/>
            <person name="Relman D.A."/>
        </authorList>
    </citation>
    <scope>NUCLEOTIDE SEQUENCE [LARGE SCALE GENOMIC DNA]</scope>
    <source>
        <strain evidence="2">DOLZORAL124_49_17</strain>
    </source>
</reference>
<dbReference type="SUPFAM" id="SSF100950">
    <property type="entry name" value="NagB/RpiA/CoA transferase-like"/>
    <property type="match status" value="2"/>
</dbReference>
<dbReference type="GO" id="GO:0006084">
    <property type="term" value="P:acetyl-CoA metabolic process"/>
    <property type="evidence" value="ECO:0007669"/>
    <property type="project" value="UniProtKB-UniRule"/>
</dbReference>
<dbReference type="Proteomes" id="UP000229740">
    <property type="component" value="Unassembled WGS sequence"/>
</dbReference>
<dbReference type="AlphaFoldDB" id="A0A2G6E4R5"/>
<dbReference type="GO" id="GO:0005737">
    <property type="term" value="C:cytoplasm"/>
    <property type="evidence" value="ECO:0007669"/>
    <property type="project" value="UniProtKB-SubCell"/>
</dbReference>
<dbReference type="NCBIfam" id="TIGR01584">
    <property type="entry name" value="citF"/>
    <property type="match status" value="1"/>
</dbReference>
<organism evidence="2 3">
    <name type="scientific">candidate division KSB3 bacterium</name>
    <dbReference type="NCBI Taxonomy" id="2044937"/>
    <lineage>
        <taxon>Bacteria</taxon>
        <taxon>candidate division KSB3</taxon>
    </lineage>
</organism>
<comment type="caution">
    <text evidence="2">The sequence shown here is derived from an EMBL/GenBank/DDBJ whole genome shotgun (WGS) entry which is preliminary data.</text>
</comment>
<keyword evidence="1" id="KW-0963">Cytoplasm</keyword>
<dbReference type="EC" id="4.1.3.6" evidence="1"/>
<comment type="catalytic activity">
    <reaction evidence="1">
        <text>citrate + acetyl-CoA = (3S)-citryl-CoA + acetate</text>
        <dbReference type="Rhea" id="RHEA:19405"/>
        <dbReference type="ChEBI" id="CHEBI:16947"/>
        <dbReference type="ChEBI" id="CHEBI:30089"/>
        <dbReference type="ChEBI" id="CHEBI:57288"/>
        <dbReference type="ChEBI" id="CHEBI:57321"/>
        <dbReference type="EC" id="2.8.3.10"/>
    </reaction>
</comment>
<proteinExistence type="predicted"/>
<evidence type="ECO:0000313" key="2">
    <source>
        <dbReference type="EMBL" id="PID57064.1"/>
    </source>
</evidence>
<comment type="catalytic activity">
    <reaction evidence="1">
        <text>citrate = oxaloacetate + acetate</text>
        <dbReference type="Rhea" id="RHEA:10760"/>
        <dbReference type="ChEBI" id="CHEBI:16452"/>
        <dbReference type="ChEBI" id="CHEBI:16947"/>
        <dbReference type="ChEBI" id="CHEBI:30089"/>
        <dbReference type="EC" id="4.1.3.6"/>
    </reaction>
</comment>
<evidence type="ECO:0000256" key="1">
    <source>
        <dbReference type="PIRNR" id="PIRNR009451"/>
    </source>
</evidence>
<comment type="subcellular location">
    <subcellularLocation>
        <location evidence="1">Cytoplasm</location>
    </subcellularLocation>
</comment>
<dbReference type="InterPro" id="IPR006472">
    <property type="entry name" value="Citrate_lyase_asu"/>
</dbReference>
<dbReference type="EC" id="2.8.3.10" evidence="1"/>
<dbReference type="PANTHER" id="PTHR40596">
    <property type="entry name" value="CITRATE LYASE ALPHA CHAIN"/>
    <property type="match status" value="1"/>
</dbReference>
<dbReference type="PIRSF" id="PIRSF009451">
    <property type="entry name" value="Citrt_lyas_alpha"/>
    <property type="match status" value="1"/>
</dbReference>
<dbReference type="GO" id="GO:0008815">
    <property type="term" value="F:citrate (pro-3S)-lyase activity"/>
    <property type="evidence" value="ECO:0007669"/>
    <property type="project" value="UniProtKB-UniRule"/>
</dbReference>
<keyword evidence="1 2" id="KW-0456">Lyase</keyword>
<evidence type="ECO:0000313" key="3">
    <source>
        <dbReference type="Proteomes" id="UP000229740"/>
    </source>
</evidence>
<dbReference type="PANTHER" id="PTHR40596:SF1">
    <property type="entry name" value="CITRATE LYASE ALPHA CHAIN"/>
    <property type="match status" value="1"/>
</dbReference>
<dbReference type="InterPro" id="IPR037171">
    <property type="entry name" value="NagB/RpiA_transferase-like"/>
</dbReference>
<dbReference type="GO" id="GO:0008814">
    <property type="term" value="F:citrate CoA-transferase activity"/>
    <property type="evidence" value="ECO:0007669"/>
    <property type="project" value="UniProtKB-UniRule"/>
</dbReference>
<dbReference type="Gene3D" id="3.40.1080.10">
    <property type="entry name" value="Glutaconate Coenzyme A-transferase"/>
    <property type="match status" value="2"/>
</dbReference>
<dbReference type="Pfam" id="PF04223">
    <property type="entry name" value="CitF"/>
    <property type="match status" value="1"/>
</dbReference>
<sequence length="520" mass="56168">MKTCIGTEIPERIEKKKGIGKLKPFEGAWTRLRKGWMDEPTVSLPTKAKMPHASKMEKNLQTAIEKSNPHDGMTVSFHHHLRNGDAVVNHTIDILAAMGIKNITLASSSLAKVHNHLLPYIEDGTITEIWTSGMRDKLGEAVSHGKLAYRAVIHSHGGRARAIRTGELSIDLAVLAAAAADEEGNATGCHGPSAFGSMGYAIMDARYAKQVIIVTDNLVDYPCFPVSIPQTNVDYVVKVDSLGDVKKIASGTTRITKAPLDLRLARLAAQVIEHSGYMESGYSFQVGAGGASLATAKYVNEIMTKRGIKGSFLLGGVTSYVVELMQHGLFRSVFDVQSFDASVSPSLLHDHNHIEISSDMYANPFNCGSMVNKLDVVVLGALEVDVNFNVNVITGSEGTIMGASGGHCDTSAGANLAIVVCPSFRGRIPSIKERVHNIITPGESVDVIVTDRGVCVNPARKDLEERLKKAGMPIKEIHDLHQEVDGITGIPSPIEYTDRVVAVIDYRDGTTIDVIREITQ</sequence>
<dbReference type="EMBL" id="PDPS01000029">
    <property type="protein sequence ID" value="PID57064.1"/>
    <property type="molecule type" value="Genomic_DNA"/>
</dbReference>
<dbReference type="GO" id="GO:0009346">
    <property type="term" value="C:ATP-independent citrate lyase complex"/>
    <property type="evidence" value="ECO:0007669"/>
    <property type="project" value="UniProtKB-UniRule"/>
</dbReference>
<protein>
    <recommendedName>
        <fullName evidence="1">Citrate lyase alpha chain</fullName>
        <shortName evidence="1">Citrase alpha chain</shortName>
        <ecNumber evidence="1">2.8.3.10</ecNumber>
        <ecNumber evidence="1">4.1.3.6</ecNumber>
    </recommendedName>
    <alternativeName>
        <fullName evidence="1">Citrate (pro-3S)-lyase alpha chain</fullName>
    </alternativeName>
    <alternativeName>
        <fullName evidence="1">Citrate CoA-transferase subunit</fullName>
    </alternativeName>
</protein>